<dbReference type="InterPro" id="IPR014718">
    <property type="entry name" value="GH-type_carb-bd"/>
</dbReference>
<dbReference type="EMBL" id="MWIH01000002">
    <property type="protein sequence ID" value="OQO94592.1"/>
    <property type="molecule type" value="Genomic_DNA"/>
</dbReference>
<dbReference type="Gene3D" id="1.50.10.100">
    <property type="entry name" value="Chondroitin AC/alginate lyase"/>
    <property type="match status" value="1"/>
</dbReference>
<comment type="caution">
    <text evidence="8">The sequence shown here is derived from an EMBL/GenBank/DDBJ whole genome shotgun (WGS) entry which is preliminary data.</text>
</comment>
<feature type="domain" description="Polysaccharide lyase family 8 C-terminal" evidence="6">
    <location>
        <begin position="696"/>
        <end position="754"/>
    </location>
</feature>
<keyword evidence="9" id="KW-1185">Reference proteome</keyword>
<evidence type="ECO:0000256" key="2">
    <source>
        <dbReference type="ARBA" id="ARBA00022729"/>
    </source>
</evidence>
<dbReference type="SUPFAM" id="SSF48230">
    <property type="entry name" value="Chondroitin AC/alginate lyase"/>
    <property type="match status" value="1"/>
</dbReference>
<dbReference type="InterPro" id="IPR003159">
    <property type="entry name" value="Lyase_8_central_dom"/>
</dbReference>
<protein>
    <recommendedName>
        <fullName evidence="10">Hyaluronate lyase</fullName>
    </recommendedName>
</protein>
<dbReference type="GO" id="GO:0030246">
    <property type="term" value="F:carbohydrate binding"/>
    <property type="evidence" value="ECO:0007669"/>
    <property type="project" value="InterPro"/>
</dbReference>
<dbReference type="Pfam" id="PF08124">
    <property type="entry name" value="Lyase_8_N"/>
    <property type="match status" value="1"/>
</dbReference>
<dbReference type="InterPro" id="IPR008929">
    <property type="entry name" value="Chondroitin_lyas"/>
</dbReference>
<dbReference type="Gene3D" id="2.60.220.10">
    <property type="entry name" value="Polysaccharide lyase family 8-like, C-terminal"/>
    <property type="match status" value="1"/>
</dbReference>
<sequence length="810" mass="87719">MAAPLSRRSLLLAGAGGLTLAFLPGVAGARSSALAGPTTSGEPFAALVRRWRERITGDAASTPETVADPQVRAALERLDGAAEQLLADLVSDPDRDRLWPDLPLFPLSNNNHGLTYERVYELARAWACGGRLHHDPRLLAAIRDGLAFLHQVAYHPGITPSGNWWWWEIGNPRAVLDTCVLVADELPRSELADYTAAVGHFSPDPNYRGRGTGTPETGANRVDKAMITFLRGLLQEDSEVVALGRDALSDTEGGGAHSVFRYVTSGDGFYRDGSFIQHGNLPYVGTYGVVALSGIGDLLYLGHSSPWAVTDPAVTNLFDTVDASFAPFIRDGHMFDTVRGRAVSRQREPDAYWGQRTMGALLLLSGLAGPAYGPRFRGLTKGWLERNPPAPFEPSIDLDSLHRAAALVADDTSAVPQPVGHQVFPNQDRMVHHRPEWSFTVSLSSERIARFEAGNEENARGWYLGDGMTYLYLADDPGHYAADYWPTVNSYRHAGITRRVREREEMWEGWTGTPPGRNAWVGGCAVAGRYGATGMDFTDEDGTLSARKSWFSLDDEVVALGAGIVSDDDLPVETVIDNRAYAPGRARRVMTPRGRLRGDGEQRLDSPDWLHVEGVGGYVFPRGGTVHVLDEQRRGAWSDINTGADNAGDDEIKTRRYTTLWFGHDLSGGHGDYAYVVVPGASVGRTRRRAAERDVTVLANNANVQAISQRSTGLVLANFFAASHTALVEADAPCSVGAAATGDELVVAVADPSRRDGPPVRVTFGALSGLRPLRLPDTITVVSANPLTLDCATTGTDGAVHEARFTRRER</sequence>
<evidence type="ECO:0000313" key="8">
    <source>
        <dbReference type="EMBL" id="OQO94592.1"/>
    </source>
</evidence>
<dbReference type="Gene3D" id="2.70.98.10">
    <property type="match status" value="1"/>
</dbReference>
<comment type="similarity">
    <text evidence="1">Belongs to the polysaccharide lyase 8 family.</text>
</comment>
<dbReference type="PROSITE" id="PS51318">
    <property type="entry name" value="TAT"/>
    <property type="match status" value="1"/>
</dbReference>
<gene>
    <name evidence="8" type="ORF">B1813_00275</name>
</gene>
<dbReference type="PANTHER" id="PTHR38481">
    <property type="entry name" value="HYALURONATE LYASE"/>
    <property type="match status" value="1"/>
</dbReference>
<dbReference type="GO" id="GO:0005975">
    <property type="term" value="P:carbohydrate metabolic process"/>
    <property type="evidence" value="ECO:0007669"/>
    <property type="project" value="InterPro"/>
</dbReference>
<proteinExistence type="inferred from homology"/>
<dbReference type="InterPro" id="IPR011013">
    <property type="entry name" value="Gal_mutarotase_sf_dom"/>
</dbReference>
<evidence type="ECO:0000313" key="9">
    <source>
        <dbReference type="Proteomes" id="UP000192591"/>
    </source>
</evidence>
<dbReference type="RefSeq" id="WP_139794686.1">
    <property type="nucleotide sequence ID" value="NZ_MWIH01000002.1"/>
</dbReference>
<dbReference type="SUPFAM" id="SSF49863">
    <property type="entry name" value="Hyaluronate lyase-like, C-terminal domain"/>
    <property type="match status" value="1"/>
</dbReference>
<dbReference type="Proteomes" id="UP000192591">
    <property type="component" value="Unassembled WGS sequence"/>
</dbReference>
<dbReference type="SUPFAM" id="SSF74650">
    <property type="entry name" value="Galactose mutarotase-like"/>
    <property type="match status" value="1"/>
</dbReference>
<evidence type="ECO:0000259" key="7">
    <source>
        <dbReference type="Pfam" id="PF08124"/>
    </source>
</evidence>
<evidence type="ECO:0008006" key="10">
    <source>
        <dbReference type="Google" id="ProtNLM"/>
    </source>
</evidence>
<name>A0A1V9ABU4_SACPI</name>
<evidence type="ECO:0000256" key="4">
    <source>
        <dbReference type="PIRSR" id="PIRSR638970-1"/>
    </source>
</evidence>
<dbReference type="STRING" id="1962155.B1813_00275"/>
<keyword evidence="2" id="KW-0732">Signal</keyword>
<dbReference type="PANTHER" id="PTHR38481:SF1">
    <property type="entry name" value="HYALURONATE LYASE"/>
    <property type="match status" value="1"/>
</dbReference>
<dbReference type="Pfam" id="PF02884">
    <property type="entry name" value="Lyase_8_C"/>
    <property type="match status" value="1"/>
</dbReference>
<dbReference type="AlphaFoldDB" id="A0A1V9ABU4"/>
<dbReference type="InterPro" id="IPR012970">
    <property type="entry name" value="Lyase_8_alpha_N"/>
</dbReference>
<dbReference type="GO" id="GO:0005576">
    <property type="term" value="C:extracellular region"/>
    <property type="evidence" value="ECO:0007669"/>
    <property type="project" value="InterPro"/>
</dbReference>
<keyword evidence="3" id="KW-0456">Lyase</keyword>
<dbReference type="CDD" id="cd01083">
    <property type="entry name" value="GAG_Lyase"/>
    <property type="match status" value="1"/>
</dbReference>
<evidence type="ECO:0000256" key="3">
    <source>
        <dbReference type="ARBA" id="ARBA00023239"/>
    </source>
</evidence>
<feature type="domain" description="Polysaccharide lyase 8 N-terminal alpha-helical" evidence="7">
    <location>
        <begin position="51"/>
        <end position="373"/>
    </location>
</feature>
<organism evidence="8 9">
    <name type="scientific">Saccharomonospora piscinae</name>
    <dbReference type="NCBI Taxonomy" id="687388"/>
    <lineage>
        <taxon>Bacteria</taxon>
        <taxon>Bacillati</taxon>
        <taxon>Actinomycetota</taxon>
        <taxon>Actinomycetes</taxon>
        <taxon>Pseudonocardiales</taxon>
        <taxon>Pseudonocardiaceae</taxon>
        <taxon>Saccharomonospora</taxon>
    </lineage>
</organism>
<feature type="domain" description="Polysaccharide lyase family 8 central" evidence="5">
    <location>
        <begin position="421"/>
        <end position="682"/>
    </location>
</feature>
<evidence type="ECO:0000259" key="6">
    <source>
        <dbReference type="Pfam" id="PF02884"/>
    </source>
</evidence>
<dbReference type="InterPro" id="IPR006311">
    <property type="entry name" value="TAT_signal"/>
</dbReference>
<dbReference type="Pfam" id="PF02278">
    <property type="entry name" value="Lyase_8"/>
    <property type="match status" value="1"/>
</dbReference>
<dbReference type="InterPro" id="IPR011071">
    <property type="entry name" value="Lyase_8-like_C"/>
</dbReference>
<dbReference type="InterPro" id="IPR038970">
    <property type="entry name" value="Lyase_8"/>
</dbReference>
<reference evidence="8 9" key="1">
    <citation type="submission" date="2017-02" db="EMBL/GenBank/DDBJ databases">
        <title>Draft genome of Saccharomonospora sp. 154.</title>
        <authorList>
            <person name="Alonso-Carmona G.S."/>
            <person name="De La Haba R."/>
            <person name="Vera-Gargallo B."/>
            <person name="Sandoval-Trujillo A.H."/>
            <person name="Ramirez-Duran N."/>
            <person name="Ventosa A."/>
        </authorList>
    </citation>
    <scope>NUCLEOTIDE SEQUENCE [LARGE SCALE GENOMIC DNA]</scope>
    <source>
        <strain evidence="8 9">LRS4.154</strain>
    </source>
</reference>
<accession>A0A1V9ABU4</accession>
<dbReference type="GO" id="GO:0016837">
    <property type="term" value="F:carbon-oxygen lyase activity, acting on polysaccharides"/>
    <property type="evidence" value="ECO:0007669"/>
    <property type="project" value="UniProtKB-ARBA"/>
</dbReference>
<feature type="active site" evidence="4">
    <location>
        <position position="287"/>
    </location>
</feature>
<feature type="active site" evidence="4">
    <location>
        <position position="278"/>
    </location>
</feature>
<feature type="active site" evidence="4">
    <location>
        <position position="341"/>
    </location>
</feature>
<evidence type="ECO:0000256" key="1">
    <source>
        <dbReference type="ARBA" id="ARBA00006699"/>
    </source>
</evidence>
<evidence type="ECO:0000259" key="5">
    <source>
        <dbReference type="Pfam" id="PF02278"/>
    </source>
</evidence>
<dbReference type="InterPro" id="IPR004103">
    <property type="entry name" value="Lyase_8_C"/>
</dbReference>